<proteinExistence type="predicted"/>
<dbReference type="RefSeq" id="WP_189677839.1">
    <property type="nucleotide sequence ID" value="NZ_BNAQ01000014.1"/>
</dbReference>
<accession>A0ABQ3LUB2</accession>
<organism evidence="1 2">
    <name type="scientific">Sphingomonas glacialis</name>
    <dbReference type="NCBI Taxonomy" id="658225"/>
    <lineage>
        <taxon>Bacteria</taxon>
        <taxon>Pseudomonadati</taxon>
        <taxon>Pseudomonadota</taxon>
        <taxon>Alphaproteobacteria</taxon>
        <taxon>Sphingomonadales</taxon>
        <taxon>Sphingomonadaceae</taxon>
        <taxon>Sphingomonas</taxon>
    </lineage>
</organism>
<keyword evidence="2" id="KW-1185">Reference proteome</keyword>
<name>A0ABQ3LUB2_9SPHN</name>
<dbReference type="EMBL" id="BNAQ01000014">
    <property type="protein sequence ID" value="GHH26366.1"/>
    <property type="molecule type" value="Genomic_DNA"/>
</dbReference>
<sequence length="133" mass="14628">MRVFKNAWFRKFARKENISDAALCEAVARIETGLIDADLGGGLMKQRVARHGAGKSGGYRTVLAFRTATRAVFIFGFAKSARDNIDDDDERALKALAKQVLGFADAELDLLIAADKFEEVMCDGEDADRNLPE</sequence>
<reference evidence="2" key="1">
    <citation type="journal article" date="2019" name="Int. J. Syst. Evol. Microbiol.">
        <title>The Global Catalogue of Microorganisms (GCM) 10K type strain sequencing project: providing services to taxonomists for standard genome sequencing and annotation.</title>
        <authorList>
            <consortium name="The Broad Institute Genomics Platform"/>
            <consortium name="The Broad Institute Genome Sequencing Center for Infectious Disease"/>
            <person name="Wu L."/>
            <person name="Ma J."/>
        </authorList>
    </citation>
    <scope>NUCLEOTIDE SEQUENCE [LARGE SCALE GENOMIC DNA]</scope>
    <source>
        <strain evidence="2">CGMCC 1.8957</strain>
    </source>
</reference>
<dbReference type="Proteomes" id="UP000652430">
    <property type="component" value="Unassembled WGS sequence"/>
</dbReference>
<gene>
    <name evidence="1" type="ORF">GCM10008023_40850</name>
</gene>
<protein>
    <submittedName>
        <fullName evidence="1">Addiction module toxin RelE</fullName>
    </submittedName>
</protein>
<dbReference type="InterPro" id="IPR009387">
    <property type="entry name" value="HigB-2"/>
</dbReference>
<comment type="caution">
    <text evidence="1">The sequence shown here is derived from an EMBL/GenBank/DDBJ whole genome shotgun (WGS) entry which is preliminary data.</text>
</comment>
<evidence type="ECO:0000313" key="2">
    <source>
        <dbReference type="Proteomes" id="UP000652430"/>
    </source>
</evidence>
<dbReference type="Pfam" id="PF06296">
    <property type="entry name" value="RelE"/>
    <property type="match status" value="1"/>
</dbReference>
<evidence type="ECO:0000313" key="1">
    <source>
        <dbReference type="EMBL" id="GHH26366.1"/>
    </source>
</evidence>
<dbReference type="PIRSF" id="PIRSF018634">
    <property type="entry name" value="UCP018634"/>
    <property type="match status" value="1"/>
</dbReference>